<reference evidence="2 3" key="1">
    <citation type="submission" date="2015-06" db="EMBL/GenBank/DDBJ databases">
        <title>Survival trade-offs in plant roots during colonization by closely related pathogenic and mutualistic fungi.</title>
        <authorList>
            <person name="Hacquard S."/>
            <person name="Kracher B."/>
            <person name="Hiruma K."/>
            <person name="Weinman A."/>
            <person name="Muench P."/>
            <person name="Garrido Oter R."/>
            <person name="Ver Loren van Themaat E."/>
            <person name="Dallerey J.-F."/>
            <person name="Damm U."/>
            <person name="Henrissat B."/>
            <person name="Lespinet O."/>
            <person name="Thon M."/>
            <person name="Kemen E."/>
            <person name="McHardy A.C."/>
            <person name="Schulze-Lefert P."/>
            <person name="O'Connell R.J."/>
        </authorList>
    </citation>
    <scope>NUCLEOTIDE SEQUENCE [LARGE SCALE GENOMIC DNA]</scope>
    <source>
        <strain evidence="2 3">MAFF 238704</strain>
    </source>
</reference>
<dbReference type="SUPFAM" id="SSF52317">
    <property type="entry name" value="Class I glutamine amidotransferase-like"/>
    <property type="match status" value="1"/>
</dbReference>
<dbReference type="PANTHER" id="PTHR40469">
    <property type="entry name" value="SECRETED GLYCOSYL HYDROLASE"/>
    <property type="match status" value="1"/>
</dbReference>
<dbReference type="Proteomes" id="UP000076584">
    <property type="component" value="Unassembled WGS sequence"/>
</dbReference>
<dbReference type="Pfam" id="PF06283">
    <property type="entry name" value="ThuA"/>
    <property type="match status" value="1"/>
</dbReference>
<dbReference type="EMBL" id="LFIW01002106">
    <property type="protein sequence ID" value="KZL79430.1"/>
    <property type="molecule type" value="Genomic_DNA"/>
</dbReference>
<keyword evidence="2" id="KW-0378">Hydrolase</keyword>
<dbReference type="Gene3D" id="3.40.50.880">
    <property type="match status" value="1"/>
</dbReference>
<dbReference type="InterPro" id="IPR029010">
    <property type="entry name" value="ThuA-like"/>
</dbReference>
<dbReference type="AlphaFoldDB" id="A0A166ZVQ1"/>
<feature type="domain" description="ThuA-like" evidence="1">
    <location>
        <begin position="9"/>
        <end position="232"/>
    </location>
</feature>
<evidence type="ECO:0000313" key="3">
    <source>
        <dbReference type="Proteomes" id="UP000076584"/>
    </source>
</evidence>
<proteinExistence type="predicted"/>
<name>A0A166ZVQ1_COLIC</name>
<organism evidence="2 3">
    <name type="scientific">Colletotrichum incanum</name>
    <name type="common">Soybean anthracnose fungus</name>
    <dbReference type="NCBI Taxonomy" id="1573173"/>
    <lineage>
        <taxon>Eukaryota</taxon>
        <taxon>Fungi</taxon>
        <taxon>Dikarya</taxon>
        <taxon>Ascomycota</taxon>
        <taxon>Pezizomycotina</taxon>
        <taxon>Sordariomycetes</taxon>
        <taxon>Hypocreomycetidae</taxon>
        <taxon>Glomerellales</taxon>
        <taxon>Glomerellaceae</taxon>
        <taxon>Colletotrichum</taxon>
        <taxon>Colletotrichum spaethianum species complex</taxon>
    </lineage>
</organism>
<accession>A0A166ZVQ1</accession>
<dbReference type="InterPro" id="IPR029062">
    <property type="entry name" value="Class_I_gatase-like"/>
</dbReference>
<dbReference type="PANTHER" id="PTHR40469:SF2">
    <property type="entry name" value="GALACTOSE-BINDING DOMAIN-LIKE SUPERFAMILY PROTEIN"/>
    <property type="match status" value="1"/>
</dbReference>
<evidence type="ECO:0000313" key="2">
    <source>
        <dbReference type="EMBL" id="KZL79430.1"/>
    </source>
</evidence>
<evidence type="ECO:0000259" key="1">
    <source>
        <dbReference type="Pfam" id="PF06283"/>
    </source>
</evidence>
<sequence length="235" mass="26059">MFYTIFAAAAIAANEIVLAAKRWSVAATEDAAIFTNGSLSDFTTLVFILTTGNFLSTGESNSLNEFLLSGGSWLGIHAAGDFGDNMPSWYKRLVGGQFRSHPCVDDRVCSDAQIARYPPGGNIRPDIVTIQNFDHPSTANLSESHNRTDEWYAYRTNPVDDLHYTVLASLEETYIDQHTPSEPEHMAPLHPISWYSIYNDVAKAFYTGMGHTNESYSEEYFIKHVTGGLEWVTGA</sequence>
<gene>
    <name evidence="2" type="ORF">CI238_01331</name>
</gene>
<protein>
    <submittedName>
        <fullName evidence="2">Glycosyl hydrolase</fullName>
    </submittedName>
</protein>
<keyword evidence="3" id="KW-1185">Reference proteome</keyword>
<comment type="caution">
    <text evidence="2">The sequence shown here is derived from an EMBL/GenBank/DDBJ whole genome shotgun (WGS) entry which is preliminary data.</text>
</comment>
<dbReference type="GO" id="GO:0016787">
    <property type="term" value="F:hydrolase activity"/>
    <property type="evidence" value="ECO:0007669"/>
    <property type="project" value="UniProtKB-KW"/>
</dbReference>